<evidence type="ECO:0000256" key="3">
    <source>
        <dbReference type="ARBA" id="ARBA00024867"/>
    </source>
</evidence>
<comment type="caution">
    <text evidence="6">The sequence shown here is derived from an EMBL/GenBank/DDBJ whole genome shotgun (WGS) entry which is preliminary data.</text>
</comment>
<dbReference type="SUPFAM" id="SSF52172">
    <property type="entry name" value="CheY-like"/>
    <property type="match status" value="1"/>
</dbReference>
<gene>
    <name evidence="6" type="ORF">CDSM653_00115</name>
</gene>
<feature type="modified residue" description="4-aspartylphosphate" evidence="4">
    <location>
        <position position="55"/>
    </location>
</feature>
<organism evidence="6 7">
    <name type="scientific">Caldanaerobacter subterraneus subsp. pacificus DSM 12653</name>
    <dbReference type="NCBI Taxonomy" id="391606"/>
    <lineage>
        <taxon>Bacteria</taxon>
        <taxon>Bacillati</taxon>
        <taxon>Bacillota</taxon>
        <taxon>Clostridia</taxon>
        <taxon>Thermoanaerobacterales</taxon>
        <taxon>Thermoanaerobacteraceae</taxon>
        <taxon>Caldanaerobacter</taxon>
    </lineage>
</organism>
<dbReference type="Proteomes" id="UP000010146">
    <property type="component" value="Unassembled WGS sequence"/>
</dbReference>
<dbReference type="InterPro" id="IPR001789">
    <property type="entry name" value="Sig_transdc_resp-reg_receiver"/>
</dbReference>
<dbReference type="Gene3D" id="3.40.50.2300">
    <property type="match status" value="1"/>
</dbReference>
<dbReference type="EMBL" id="ABXP02000021">
    <property type="protein sequence ID" value="KKC30834.1"/>
    <property type="molecule type" value="Genomic_DNA"/>
</dbReference>
<evidence type="ECO:0000256" key="1">
    <source>
        <dbReference type="ARBA" id="ARBA00018672"/>
    </source>
</evidence>
<proteinExistence type="predicted"/>
<dbReference type="PANTHER" id="PTHR44591:SF3">
    <property type="entry name" value="RESPONSE REGULATORY DOMAIN-CONTAINING PROTEIN"/>
    <property type="match status" value="1"/>
</dbReference>
<name>A0A0F5PSN7_9THEO</name>
<reference evidence="7" key="3">
    <citation type="submission" date="2015-02" db="EMBL/GenBank/DDBJ databases">
        <title>Genome analysis of three genomes within the thermophilic hydrogenogenic bacterial species Caldanaerobacter subterraneus.</title>
        <authorList>
            <person name="Sant'Anna F.H."/>
            <person name="Lebedinsky A."/>
            <person name="Sokolova T."/>
            <person name="Robb F.T."/>
            <person name="Gonzalez J.M."/>
        </authorList>
    </citation>
    <scope>NUCLEOTIDE SEQUENCE [LARGE SCALE GENOMIC DNA]</scope>
    <source>
        <strain evidence="7">DSM 12653</strain>
    </source>
</reference>
<reference evidence="6 7" key="2">
    <citation type="journal article" date="2015" name="BMC Genomics">
        <title>Analysis of three genomes within the thermophilic bacterial species Caldanaerobacter subterraneus with a focus on carbon monoxide dehydrogenase evolution and hydrolase diversity.</title>
        <authorList>
            <person name="Sant'Anna F.H."/>
            <person name="Lebedinsky A.V."/>
            <person name="Sokolova T.G."/>
            <person name="Robb F.T."/>
            <person name="Gonzalez J.M."/>
        </authorList>
    </citation>
    <scope>NUCLEOTIDE SEQUENCE [LARGE SCALE GENOMIC DNA]</scope>
    <source>
        <strain evidence="6 7">DSM 12653</strain>
    </source>
</reference>
<evidence type="ECO:0000313" key="6">
    <source>
        <dbReference type="EMBL" id="KKC30834.1"/>
    </source>
</evidence>
<feature type="domain" description="Response regulatory" evidence="5">
    <location>
        <begin position="6"/>
        <end position="113"/>
    </location>
</feature>
<evidence type="ECO:0000256" key="2">
    <source>
        <dbReference type="ARBA" id="ARBA00022553"/>
    </source>
</evidence>
<comment type="function">
    <text evidence="3">May play the central regulatory role in sporulation. It may be an element of the effector pathway responsible for the activation of sporulation genes in response to nutritional stress. Spo0A may act in concert with spo0H (a sigma factor) to control the expression of some genes that are critical to the sporulation process.</text>
</comment>
<keyword evidence="2 4" id="KW-0597">Phosphoprotein</keyword>
<dbReference type="GO" id="GO:0000160">
    <property type="term" value="P:phosphorelay signal transduction system"/>
    <property type="evidence" value="ECO:0007669"/>
    <property type="project" value="InterPro"/>
</dbReference>
<evidence type="ECO:0000259" key="5">
    <source>
        <dbReference type="PROSITE" id="PS50110"/>
    </source>
</evidence>
<reference evidence="6 7" key="1">
    <citation type="submission" date="2008-07" db="EMBL/GenBank/DDBJ databases">
        <authorList>
            <person name="Gonzalez J."/>
            <person name="Sokolova T."/>
            <person name="Ferriera S."/>
            <person name="Johnson J."/>
            <person name="Kravitz S."/>
            <person name="Beeson K."/>
            <person name="Sutton G."/>
            <person name="Rogers Y.-H."/>
            <person name="Friedman R."/>
            <person name="Frazier M."/>
            <person name="Venter J.C."/>
        </authorList>
    </citation>
    <scope>NUCLEOTIDE SEQUENCE [LARGE SCALE GENOMIC DNA]</scope>
    <source>
        <strain evidence="6 7">DSM 12653</strain>
    </source>
</reference>
<sequence length="119" mass="13637">MTGMSKILVVDDNKGICNLIEEIFRIDGHEVRSYTDISHFMEEIEDFVPDVGIFDLSMAKDMVKIINKVKRIHPNMKGIVMSADEPAEPLKNLPFIAKPFDILELKKLVYENLKQEMAV</sequence>
<dbReference type="AlphaFoldDB" id="A0A0F5PSN7"/>
<evidence type="ECO:0000313" key="7">
    <source>
        <dbReference type="Proteomes" id="UP000010146"/>
    </source>
</evidence>
<evidence type="ECO:0000256" key="4">
    <source>
        <dbReference type="PROSITE-ProRule" id="PRU00169"/>
    </source>
</evidence>
<dbReference type="InterPro" id="IPR050595">
    <property type="entry name" value="Bact_response_regulator"/>
</dbReference>
<dbReference type="Pfam" id="PF00072">
    <property type="entry name" value="Response_reg"/>
    <property type="match status" value="1"/>
</dbReference>
<dbReference type="PROSITE" id="PS50110">
    <property type="entry name" value="RESPONSE_REGULATORY"/>
    <property type="match status" value="1"/>
</dbReference>
<dbReference type="InterPro" id="IPR011006">
    <property type="entry name" value="CheY-like_superfamily"/>
</dbReference>
<protein>
    <recommendedName>
        <fullName evidence="1">Stage 0 sporulation protein A homolog</fullName>
    </recommendedName>
</protein>
<accession>A0A0F5PSN7</accession>
<dbReference type="PANTHER" id="PTHR44591">
    <property type="entry name" value="STRESS RESPONSE REGULATOR PROTEIN 1"/>
    <property type="match status" value="1"/>
</dbReference>